<dbReference type="Pfam" id="PF07631">
    <property type="entry name" value="PSD4"/>
    <property type="match status" value="1"/>
</dbReference>
<dbReference type="RefSeq" id="WP_007279541.1">
    <property type="nucleotide sequence ID" value="NZ_ABCK01000014.1"/>
</dbReference>
<dbReference type="Pfam" id="PF07626">
    <property type="entry name" value="PSD3"/>
    <property type="match status" value="1"/>
</dbReference>
<feature type="chain" id="PRO_5002694591" description="Cytochrome c domain-containing protein" evidence="1">
    <location>
        <begin position="21"/>
        <end position="1149"/>
    </location>
</feature>
<dbReference type="InterPro" id="IPR011429">
    <property type="entry name" value="Cyt_c_Planctomycete-type"/>
</dbReference>
<evidence type="ECO:0000256" key="1">
    <source>
        <dbReference type="SAM" id="SignalP"/>
    </source>
</evidence>
<dbReference type="SUPFAM" id="SSF49785">
    <property type="entry name" value="Galactose-binding domain-like"/>
    <property type="match status" value="1"/>
</dbReference>
<dbReference type="InterPro" id="IPR013036">
    <property type="entry name" value="DUF1587"/>
</dbReference>
<dbReference type="Pfam" id="PF22633">
    <property type="entry name" value="F5_F8_type_C_2"/>
    <property type="match status" value="1"/>
</dbReference>
<feature type="domain" description="Cytochrome C Planctomycete-type" evidence="6">
    <location>
        <begin position="39"/>
        <end position="86"/>
    </location>
</feature>
<evidence type="ECO:0000259" key="7">
    <source>
        <dbReference type="Pfam" id="PF07637"/>
    </source>
</evidence>
<feature type="signal peptide" evidence="1">
    <location>
        <begin position="1"/>
        <end position="20"/>
    </location>
</feature>
<dbReference type="AlphaFoldDB" id="A6DNV4"/>
<dbReference type="InterPro" id="IPR036909">
    <property type="entry name" value="Cyt_c-like_dom_sf"/>
</dbReference>
<comment type="caution">
    <text evidence="8">The sequence shown here is derived from an EMBL/GenBank/DDBJ whole genome shotgun (WGS) entry which is preliminary data.</text>
</comment>
<dbReference type="GO" id="GO:0009055">
    <property type="term" value="F:electron transfer activity"/>
    <property type="evidence" value="ECO:0007669"/>
    <property type="project" value="InterPro"/>
</dbReference>
<dbReference type="Pfam" id="PF07624">
    <property type="entry name" value="PSD2"/>
    <property type="match status" value="1"/>
</dbReference>
<keyword evidence="9" id="KW-1185">Reference proteome</keyword>
<dbReference type="Gene3D" id="2.60.120.260">
    <property type="entry name" value="Galactose-binding domain-like"/>
    <property type="match status" value="1"/>
</dbReference>
<dbReference type="InterPro" id="IPR013043">
    <property type="entry name" value="DUF1595"/>
</dbReference>
<dbReference type="Pfam" id="PF07627">
    <property type="entry name" value="PSCyt3"/>
    <property type="match status" value="1"/>
</dbReference>
<feature type="domain" description="DUF1588" evidence="4">
    <location>
        <begin position="965"/>
        <end position="1063"/>
    </location>
</feature>
<dbReference type="eggNOG" id="COG2010">
    <property type="taxonomic scope" value="Bacteria"/>
</dbReference>
<dbReference type="Pfam" id="PF07635">
    <property type="entry name" value="PSCyt1"/>
    <property type="match status" value="1"/>
</dbReference>
<dbReference type="InterPro" id="IPR011478">
    <property type="entry name" value="DUF1585"/>
</dbReference>
<feature type="domain" description="DUF1587" evidence="3">
    <location>
        <begin position="122"/>
        <end position="186"/>
    </location>
</feature>
<dbReference type="EMBL" id="ABCK01000014">
    <property type="protein sequence ID" value="EDM26763.1"/>
    <property type="molecule type" value="Genomic_DNA"/>
</dbReference>
<feature type="domain" description="DUF1592" evidence="5">
    <location>
        <begin position="822"/>
        <end position="946"/>
    </location>
</feature>
<reference evidence="8 9" key="1">
    <citation type="journal article" date="2010" name="J. Bacteriol.">
        <title>Genome sequence of Lentisphaera araneosa HTCC2155T, the type species of the order Lentisphaerales in the phylum Lentisphaerae.</title>
        <authorList>
            <person name="Thrash J.C."/>
            <person name="Cho J.C."/>
            <person name="Vergin K.L."/>
            <person name="Morris R.M."/>
            <person name="Giovannoni S.J."/>
        </authorList>
    </citation>
    <scope>NUCLEOTIDE SEQUENCE [LARGE SCALE GENOMIC DNA]</scope>
    <source>
        <strain evidence="8 9">HTCC2155</strain>
    </source>
</reference>
<sequence>MKKQFYSLFAAMLSIPSLSAAEAPQDFEKEVKPLLEKYCIRCHGDRKQKGEVRLDELDPDIINGKDAEKWHAALDVINTADMPPEDSKQPKDDERRKIVDWMTLNLKLAKEKKRGEAKTVVRRLTRDQYSNSLQKLLGSDLDFAKTLPPEAKSHMGFTNAGENMTISPLHIEYYQEIAREALNKAIGPKEKPPVSKYRLDFAQKASKKVYAKIGGYQSINLDGKNYKISILDENNNELADNEIAPNGLKVEDIKKNIMVGFRGSDDRSRWGMAEDGMILHGSVPHVEKAPKSWQGANPNMKMLIRKDFPSEGDFVFRVTASNSLPIPVSEFYLNKTKRTNSTLSTTINGIQTFKAKDFGMIKNFKFDGNKLVADDRGSVSTANVQVKIPKDGYYHFNITRKAVSDKEKKSNFAFTLNSYYILQHFHHKNEKTLDPVITIKGSENKKVNSLLIQIPGKKRTINLMELEIFGANNKKIKNAIVTMSSKFDKSMGPQTLMDGKKNNLTHTKFEDNPWIKIEFKQPQVIKSLRVYNRIGFEERLDGAEFSYAQGERIVAKQGLMDDKHKPALVNSTVAFGKLKAGTYTLNLKANDFVEFHGLSIIPASDKTGDIRAKDNTYNRYLISKKEYLKTPGSLQAFLGTRADDGMDHKLFGGSQLYDSPLGKSETKVFKGRLENLPVPVINPNTKNPLANIMIVGVYNDHLVKDKNLSGPPLKIERMEFEAPYIPQWPTASYKNIFFDSKNKANKEIYTKEILTKFINDAFRKKVNEQTVNIYYNFWKSIKGEFPRYEDGVKEALVAVLCSPEFLFIAEPGVKQQGTPKVNEFQLANRLSYFLWNQPPDKRLLDLAYSFRLSSNLDKEIDRMVQDPKSNYFIETFASEWLRMDRLESISTDFNKYQNYNRFVKADMAKETRAFLAYILKNNMSIQNFIDSDFALLNQNLAEFYGIKGVQGTNFRPVKLKPEDNRGGLITQGSFLTGHSDGLQAHPIKRGVWLMEKLLDDEPPPPPPNVPALDSEEPSFKGLTIKQQLELHREKSSCIDCHLKIDPWGVVFENYDAVGKFQAKADAKTELIDGTELNGINELKSYIKENKQENVTRSVTKHLLAYSLGRDLSYMDNEDIDQIVNKTTEQKYGFKDLVKNIISHDIFTRR</sequence>
<dbReference type="GO" id="GO:0020037">
    <property type="term" value="F:heme binding"/>
    <property type="evidence" value="ECO:0007669"/>
    <property type="project" value="InterPro"/>
</dbReference>
<evidence type="ECO:0000259" key="4">
    <source>
        <dbReference type="Pfam" id="PF07627"/>
    </source>
</evidence>
<evidence type="ECO:0000259" key="2">
    <source>
        <dbReference type="Pfam" id="PF07624"/>
    </source>
</evidence>
<feature type="domain" description="DUF1595" evidence="7">
    <location>
        <begin position="750"/>
        <end position="810"/>
    </location>
</feature>
<accession>A6DNV4</accession>
<evidence type="ECO:0000313" key="9">
    <source>
        <dbReference type="Proteomes" id="UP000004947"/>
    </source>
</evidence>
<name>A6DNV4_9BACT</name>
<evidence type="ECO:0008006" key="10">
    <source>
        <dbReference type="Google" id="ProtNLM"/>
    </source>
</evidence>
<protein>
    <recommendedName>
        <fullName evidence="10">Cytochrome c domain-containing protein</fullName>
    </recommendedName>
</protein>
<evidence type="ECO:0000259" key="5">
    <source>
        <dbReference type="Pfam" id="PF07631"/>
    </source>
</evidence>
<dbReference type="Proteomes" id="UP000004947">
    <property type="component" value="Unassembled WGS sequence"/>
</dbReference>
<gene>
    <name evidence="8" type="ORF">LNTAR_18990</name>
</gene>
<dbReference type="InterPro" id="IPR013039">
    <property type="entry name" value="DUF1588"/>
</dbReference>
<organism evidence="8 9">
    <name type="scientific">Lentisphaera araneosa HTCC2155</name>
    <dbReference type="NCBI Taxonomy" id="313628"/>
    <lineage>
        <taxon>Bacteria</taxon>
        <taxon>Pseudomonadati</taxon>
        <taxon>Lentisphaerota</taxon>
        <taxon>Lentisphaeria</taxon>
        <taxon>Lentisphaerales</taxon>
        <taxon>Lentisphaeraceae</taxon>
        <taxon>Lentisphaera</taxon>
    </lineage>
</organism>
<evidence type="ECO:0000259" key="6">
    <source>
        <dbReference type="Pfam" id="PF07635"/>
    </source>
</evidence>
<dbReference type="SUPFAM" id="SSF46626">
    <property type="entry name" value="Cytochrome c"/>
    <property type="match status" value="1"/>
</dbReference>
<keyword evidence="1" id="KW-0732">Signal</keyword>
<dbReference type="Pfam" id="PF07637">
    <property type="entry name" value="PSD5"/>
    <property type="match status" value="1"/>
</dbReference>
<evidence type="ECO:0000259" key="3">
    <source>
        <dbReference type="Pfam" id="PF07626"/>
    </source>
</evidence>
<dbReference type="InterPro" id="IPR008979">
    <property type="entry name" value="Galactose-bd-like_sf"/>
</dbReference>
<evidence type="ECO:0000313" key="8">
    <source>
        <dbReference type="EMBL" id="EDM26763.1"/>
    </source>
</evidence>
<dbReference type="InterPro" id="IPR013042">
    <property type="entry name" value="DUF1592"/>
</dbReference>
<feature type="domain" description="DUF1585" evidence="2">
    <location>
        <begin position="1072"/>
        <end position="1146"/>
    </location>
</feature>
<dbReference type="STRING" id="313628.LNTAR_18990"/>
<proteinExistence type="predicted"/>